<dbReference type="GO" id="GO:0006310">
    <property type="term" value="P:DNA recombination"/>
    <property type="evidence" value="ECO:0007669"/>
    <property type="project" value="UniProtKB-KW"/>
</dbReference>
<evidence type="ECO:0000256" key="2">
    <source>
        <dbReference type="ARBA" id="ARBA00023125"/>
    </source>
</evidence>
<evidence type="ECO:0000256" key="3">
    <source>
        <dbReference type="ARBA" id="ARBA00023172"/>
    </source>
</evidence>
<proteinExistence type="inferred from homology"/>
<dbReference type="AlphaFoldDB" id="A0A168C2U5"/>
<comment type="caution">
    <text evidence="5">The sequence shown here is derived from an EMBL/GenBank/DDBJ whole genome shotgun (WGS) entry which is preliminary data.</text>
</comment>
<dbReference type="PANTHER" id="PTHR30349:SF41">
    <property type="entry name" value="INTEGRASE_RECOMBINASE PROTEIN MJ0367-RELATED"/>
    <property type="match status" value="1"/>
</dbReference>
<dbReference type="SUPFAM" id="SSF56349">
    <property type="entry name" value="DNA breaking-rejoining enzymes"/>
    <property type="match status" value="1"/>
</dbReference>
<dbReference type="OrthoDB" id="9766545at2"/>
<dbReference type="InterPro" id="IPR050090">
    <property type="entry name" value="Tyrosine_recombinase_XerCD"/>
</dbReference>
<dbReference type="PROSITE" id="PS51898">
    <property type="entry name" value="TYR_RECOMBINASE"/>
    <property type="match status" value="1"/>
</dbReference>
<dbReference type="GO" id="GO:0003677">
    <property type="term" value="F:DNA binding"/>
    <property type="evidence" value="ECO:0007669"/>
    <property type="project" value="UniProtKB-KW"/>
</dbReference>
<protein>
    <recommendedName>
        <fullName evidence="4">Tyr recombinase domain-containing protein</fullName>
    </recommendedName>
</protein>
<dbReference type="CDD" id="cd00397">
    <property type="entry name" value="DNA_BRE_C"/>
    <property type="match status" value="1"/>
</dbReference>
<dbReference type="InterPro" id="IPR013762">
    <property type="entry name" value="Integrase-like_cat_sf"/>
</dbReference>
<dbReference type="PANTHER" id="PTHR30349">
    <property type="entry name" value="PHAGE INTEGRASE-RELATED"/>
    <property type="match status" value="1"/>
</dbReference>
<organism evidence="5 6">
    <name type="scientific">Paenibacillus glacialis</name>
    <dbReference type="NCBI Taxonomy" id="494026"/>
    <lineage>
        <taxon>Bacteria</taxon>
        <taxon>Bacillati</taxon>
        <taxon>Bacillota</taxon>
        <taxon>Bacilli</taxon>
        <taxon>Bacillales</taxon>
        <taxon>Paenibacillaceae</taxon>
        <taxon>Paenibacillus</taxon>
    </lineage>
</organism>
<evidence type="ECO:0000313" key="6">
    <source>
        <dbReference type="Proteomes" id="UP000076967"/>
    </source>
</evidence>
<dbReference type="InterPro" id="IPR002104">
    <property type="entry name" value="Integrase_catalytic"/>
</dbReference>
<feature type="domain" description="Tyr recombinase" evidence="4">
    <location>
        <begin position="160"/>
        <end position="353"/>
    </location>
</feature>
<gene>
    <name evidence="5" type="ORF">PGLA_26315</name>
</gene>
<dbReference type="Gene3D" id="1.10.443.10">
    <property type="entry name" value="Intergrase catalytic core"/>
    <property type="match status" value="1"/>
</dbReference>
<sequence>MSIIQSKSKLQLAREEIQLAISQYGINTFEQVMVEIGLTNLQENPVIEEDVSLQEAGDYFIECETYQYYSTSSKKTYRSELSQYQRFVSSQYGCNQPSLKQSADRQIIMKYLSRYKGSNTMVKKKAFLRSFLRVTLGHYFHQSLDDYKNTLRLRPEAEDEEPKAFRKIQLAELLNLAQLSNHGFRNHAIVWVFMGSGIRLSELCKLQICDVLPTTQQIKIYPKMKEYQKEKRTISSLALLILTDYIEFTYSYCRQTLSLEEYRNLYIFSKDFGKTHLQPRAIQYIVKDLINKAKSIENKNLFCVHSFRHSFALYALESGVDIYMISKLLGHKSIETTDEYLKLFDYQLREVIDKNPIAMEEMKKLQQRMNTLCQESY</sequence>
<evidence type="ECO:0000259" key="4">
    <source>
        <dbReference type="PROSITE" id="PS51898"/>
    </source>
</evidence>
<comment type="similarity">
    <text evidence="1">Belongs to the 'phage' integrase family.</text>
</comment>
<dbReference type="STRING" id="494026.PGLA_26315"/>
<dbReference type="InterPro" id="IPR011010">
    <property type="entry name" value="DNA_brk_join_enz"/>
</dbReference>
<keyword evidence="6" id="KW-1185">Reference proteome</keyword>
<evidence type="ECO:0000256" key="1">
    <source>
        <dbReference type="ARBA" id="ARBA00008857"/>
    </source>
</evidence>
<dbReference type="Proteomes" id="UP000076967">
    <property type="component" value="Unassembled WGS sequence"/>
</dbReference>
<evidence type="ECO:0000313" key="5">
    <source>
        <dbReference type="EMBL" id="OAB32996.1"/>
    </source>
</evidence>
<dbReference type="RefSeq" id="WP_068538158.1">
    <property type="nucleotide sequence ID" value="NZ_LVJH01000074.1"/>
</dbReference>
<dbReference type="EMBL" id="LVJH01000074">
    <property type="protein sequence ID" value="OAB32996.1"/>
    <property type="molecule type" value="Genomic_DNA"/>
</dbReference>
<dbReference type="GO" id="GO:0015074">
    <property type="term" value="P:DNA integration"/>
    <property type="evidence" value="ECO:0007669"/>
    <property type="project" value="InterPro"/>
</dbReference>
<keyword evidence="2" id="KW-0238">DNA-binding</keyword>
<name>A0A168C2U5_9BACL</name>
<keyword evidence="3" id="KW-0233">DNA recombination</keyword>
<reference evidence="5 6" key="1">
    <citation type="submission" date="2016-03" db="EMBL/GenBank/DDBJ databases">
        <title>Draft genome sequence of Paenibacillus glacialis DSM 22343.</title>
        <authorList>
            <person name="Shin S.-K."/>
            <person name="Yi H."/>
        </authorList>
    </citation>
    <scope>NUCLEOTIDE SEQUENCE [LARGE SCALE GENOMIC DNA]</scope>
    <source>
        <strain evidence="5 6">DSM 22343</strain>
    </source>
</reference>
<dbReference type="Pfam" id="PF00589">
    <property type="entry name" value="Phage_integrase"/>
    <property type="match status" value="1"/>
</dbReference>
<accession>A0A168C2U5</accession>